<reference evidence="2 3" key="1">
    <citation type="submission" date="2017-11" db="EMBL/GenBank/DDBJ databases">
        <title>De-novo sequencing of pomegranate (Punica granatum L.) genome.</title>
        <authorList>
            <person name="Akparov Z."/>
            <person name="Amiraslanov A."/>
            <person name="Hajiyeva S."/>
            <person name="Abbasov M."/>
            <person name="Kaur K."/>
            <person name="Hamwieh A."/>
            <person name="Solovyev V."/>
            <person name="Salamov A."/>
            <person name="Braich B."/>
            <person name="Kosarev P."/>
            <person name="Mahmoud A."/>
            <person name="Hajiyev E."/>
            <person name="Babayeva S."/>
            <person name="Izzatullayeva V."/>
            <person name="Mammadov A."/>
            <person name="Mammadov A."/>
            <person name="Sharifova S."/>
            <person name="Ojaghi J."/>
            <person name="Eynullazada K."/>
            <person name="Bayramov B."/>
            <person name="Abdulazimova A."/>
            <person name="Shahmuradov I."/>
        </authorList>
    </citation>
    <scope>NUCLEOTIDE SEQUENCE [LARGE SCALE GENOMIC DNA]</scope>
    <source>
        <strain evidence="3">cv. AG2017</strain>
        <tissue evidence="2">Leaf</tissue>
    </source>
</reference>
<evidence type="ECO:0000313" key="3">
    <source>
        <dbReference type="Proteomes" id="UP000233551"/>
    </source>
</evidence>
<protein>
    <submittedName>
        <fullName evidence="2">Uncharacterized protein</fullName>
    </submittedName>
</protein>
<dbReference type="AlphaFoldDB" id="A0A2I0JIE4"/>
<feature type="compositionally biased region" description="Basic and acidic residues" evidence="1">
    <location>
        <begin position="30"/>
        <end position="41"/>
    </location>
</feature>
<sequence length="101" mass="11360">MEIITFVASAVAVTRRVPDGEAVAGQRCHRQSEKRREEASRSSRGSWIWSHRLDRGAAVVRETSGDNQSAERSKRNAGDRIGLGLEYVKGVVKIWPRKKRT</sequence>
<comment type="caution">
    <text evidence="2">The sequence shown here is derived from an EMBL/GenBank/DDBJ whole genome shotgun (WGS) entry which is preliminary data.</text>
</comment>
<feature type="region of interest" description="Disordered" evidence="1">
    <location>
        <begin position="20"/>
        <end position="42"/>
    </location>
</feature>
<dbReference type="EMBL" id="PGOL01001639">
    <property type="protein sequence ID" value="PKI56037.1"/>
    <property type="molecule type" value="Genomic_DNA"/>
</dbReference>
<gene>
    <name evidence="2" type="ORF">CRG98_023577</name>
</gene>
<name>A0A2I0JIE4_PUNGR</name>
<dbReference type="Proteomes" id="UP000233551">
    <property type="component" value="Unassembled WGS sequence"/>
</dbReference>
<accession>A0A2I0JIE4</accession>
<proteinExistence type="predicted"/>
<evidence type="ECO:0000256" key="1">
    <source>
        <dbReference type="SAM" id="MobiDB-lite"/>
    </source>
</evidence>
<organism evidence="2 3">
    <name type="scientific">Punica granatum</name>
    <name type="common">Pomegranate</name>
    <dbReference type="NCBI Taxonomy" id="22663"/>
    <lineage>
        <taxon>Eukaryota</taxon>
        <taxon>Viridiplantae</taxon>
        <taxon>Streptophyta</taxon>
        <taxon>Embryophyta</taxon>
        <taxon>Tracheophyta</taxon>
        <taxon>Spermatophyta</taxon>
        <taxon>Magnoliopsida</taxon>
        <taxon>eudicotyledons</taxon>
        <taxon>Gunneridae</taxon>
        <taxon>Pentapetalae</taxon>
        <taxon>rosids</taxon>
        <taxon>malvids</taxon>
        <taxon>Myrtales</taxon>
        <taxon>Lythraceae</taxon>
        <taxon>Punica</taxon>
    </lineage>
</organism>
<keyword evidence="3" id="KW-1185">Reference proteome</keyword>
<evidence type="ECO:0000313" key="2">
    <source>
        <dbReference type="EMBL" id="PKI56037.1"/>
    </source>
</evidence>